<dbReference type="STRING" id="166486.ERS852572_00910"/>
<evidence type="ECO:0000313" key="2">
    <source>
        <dbReference type="Proteomes" id="UP000095350"/>
    </source>
</evidence>
<dbReference type="OrthoDB" id="1933360at2"/>
<name>A0A173SD53_9FIRM</name>
<evidence type="ECO:0000313" key="1">
    <source>
        <dbReference type="EMBL" id="CUM88231.1"/>
    </source>
</evidence>
<dbReference type="PaxDb" id="166486-ERS852572_00910"/>
<reference evidence="1 2" key="1">
    <citation type="submission" date="2015-09" db="EMBL/GenBank/DDBJ databases">
        <authorList>
            <consortium name="Pathogen Informatics"/>
        </authorList>
    </citation>
    <scope>NUCLEOTIDE SEQUENCE [LARGE SCALE GENOMIC DNA]</scope>
    <source>
        <strain evidence="1 2">2789STDY5834960</strain>
    </source>
</reference>
<gene>
    <name evidence="1" type="ORF">ERS852572_00910</name>
</gene>
<sequence length="487" mass="58516">MKLIYDIPASFWGLFRSVNRDIYIEALLTINDEYQYNNYFLSREACVQILSDMCSSRRYAFMREDNETEEDVETALPGRILNWLVRTKWLRKIEDYEAMTTNIVIPDYAAVMIEAFEKLAEEPLDDTDLYIQNVYATLFSFKNDHRMNLTMLKTALVNTKKLNKALQDMLHNMDKFFERLLNKQSYDELLKEHLEGYVEEVVRRKYHILKTSDNFYIYKMDIKRWLKEMREDDAWVERIRQKQQMEQKSAENRSSVLDSRRTEEELPFLYTRRNRQEDVLDLIDQIERGFDDIEHRISNMDKEHSKYIRATVSRLNYLLSDETERHGMLILLLNKLGSAETESEQSEMLKEVAEHMNLSSFDVLSDNPLYKRRRRRKFEDDLQEEEEPAELSREDVLRLNKIEHRYTAKQIEEFIDEQMTDGILETDRMDISDDESFEKLILAYDISMRKNSRYRVQVEEEQVSNGNYCYPKMTFSVKQKSIESERN</sequence>
<accession>A0A173SD53</accession>
<dbReference type="AlphaFoldDB" id="A0A173SD53"/>
<protein>
    <submittedName>
        <fullName evidence="1">Uncharacterized protein</fullName>
    </submittedName>
</protein>
<dbReference type="Pfam" id="PF18982">
    <property type="entry name" value="JetA"/>
    <property type="match status" value="1"/>
</dbReference>
<organism evidence="1 2">
    <name type="scientific">Roseburia intestinalis</name>
    <dbReference type="NCBI Taxonomy" id="166486"/>
    <lineage>
        <taxon>Bacteria</taxon>
        <taxon>Bacillati</taxon>
        <taxon>Bacillota</taxon>
        <taxon>Clostridia</taxon>
        <taxon>Lachnospirales</taxon>
        <taxon>Lachnospiraceae</taxon>
        <taxon>Roseburia</taxon>
    </lineage>
</organism>
<proteinExistence type="predicted"/>
<dbReference type="InterPro" id="IPR043773">
    <property type="entry name" value="JetA"/>
</dbReference>
<dbReference type="RefSeq" id="WP_055193488.1">
    <property type="nucleotide sequence ID" value="NZ_CABIYH010000006.1"/>
</dbReference>
<dbReference type="EMBL" id="CYXZ01000006">
    <property type="protein sequence ID" value="CUM88231.1"/>
    <property type="molecule type" value="Genomic_DNA"/>
</dbReference>
<dbReference type="Proteomes" id="UP000095350">
    <property type="component" value="Unassembled WGS sequence"/>
</dbReference>